<dbReference type="PANTHER" id="PTHR46868">
    <property type="entry name" value="FCS-LIKE ZINC FINGER 11"/>
    <property type="match status" value="1"/>
</dbReference>
<feature type="zinc finger region" description="FLZ-type" evidence="4">
    <location>
        <begin position="326"/>
        <end position="369"/>
    </location>
</feature>
<accession>A0A4Y1R4I2</accession>
<dbReference type="Pfam" id="PF04570">
    <property type="entry name" value="zf-FLZ"/>
    <property type="match status" value="1"/>
</dbReference>
<dbReference type="GO" id="GO:0008270">
    <property type="term" value="F:zinc ion binding"/>
    <property type="evidence" value="ECO:0007669"/>
    <property type="project" value="UniProtKB-KW"/>
</dbReference>
<evidence type="ECO:0000256" key="3">
    <source>
        <dbReference type="ARBA" id="ARBA00022771"/>
    </source>
</evidence>
<name>A0A4Y1R4I2_PRUDU</name>
<dbReference type="InterPro" id="IPR044585">
    <property type="entry name" value="FLZ10/11"/>
</dbReference>
<dbReference type="InterPro" id="IPR007650">
    <property type="entry name" value="Zf-FLZ_dom"/>
</dbReference>
<dbReference type="EMBL" id="AP019299">
    <property type="protein sequence ID" value="BBG99001.1"/>
    <property type="molecule type" value="Genomic_DNA"/>
</dbReference>
<reference evidence="6" key="1">
    <citation type="journal article" date="2019" name="Science">
        <title>Mutation of a bHLH transcription factor allowed almond domestication.</title>
        <authorList>
            <person name="Sanchez-Perez R."/>
            <person name="Pavan S."/>
            <person name="Mazzeo R."/>
            <person name="Moldovan C."/>
            <person name="Aiese Cigliano R."/>
            <person name="Del Cueto J."/>
            <person name="Ricciardi F."/>
            <person name="Lotti C."/>
            <person name="Ricciardi L."/>
            <person name="Dicenta F."/>
            <person name="Lopez-Marques R.L."/>
            <person name="Lindberg Moller B."/>
        </authorList>
    </citation>
    <scope>NUCLEOTIDE SEQUENCE</scope>
</reference>
<evidence type="ECO:0000256" key="2">
    <source>
        <dbReference type="ARBA" id="ARBA00022723"/>
    </source>
</evidence>
<comment type="similarity">
    <text evidence="1">Belongs to the FLZ family.</text>
</comment>
<dbReference type="PROSITE" id="PS51795">
    <property type="entry name" value="ZF_FLZ"/>
    <property type="match status" value="1"/>
</dbReference>
<proteinExistence type="inferred from homology"/>
<feature type="domain" description="FLZ-type" evidence="5">
    <location>
        <begin position="326"/>
        <end position="369"/>
    </location>
</feature>
<dbReference type="AlphaFoldDB" id="A0A4Y1R4I2"/>
<organism evidence="6">
    <name type="scientific">Prunus dulcis</name>
    <name type="common">Almond</name>
    <name type="synonym">Amygdalus dulcis</name>
    <dbReference type="NCBI Taxonomy" id="3755"/>
    <lineage>
        <taxon>Eukaryota</taxon>
        <taxon>Viridiplantae</taxon>
        <taxon>Streptophyta</taxon>
        <taxon>Embryophyta</taxon>
        <taxon>Tracheophyta</taxon>
        <taxon>Spermatophyta</taxon>
        <taxon>Magnoliopsida</taxon>
        <taxon>eudicotyledons</taxon>
        <taxon>Gunneridae</taxon>
        <taxon>Pentapetalae</taxon>
        <taxon>rosids</taxon>
        <taxon>fabids</taxon>
        <taxon>Rosales</taxon>
        <taxon>Rosaceae</taxon>
        <taxon>Amygdaloideae</taxon>
        <taxon>Amygdaleae</taxon>
        <taxon>Prunus</taxon>
    </lineage>
</organism>
<gene>
    <name evidence="6" type="ORF">Prudu_008554</name>
</gene>
<evidence type="ECO:0000256" key="4">
    <source>
        <dbReference type="PROSITE-ProRule" id="PRU01131"/>
    </source>
</evidence>
<keyword evidence="2" id="KW-0479">Metal-binding</keyword>
<protein>
    <recommendedName>
        <fullName evidence="5">FLZ-type domain-containing protein</fullName>
    </recommendedName>
</protein>
<evidence type="ECO:0000256" key="1">
    <source>
        <dbReference type="ARBA" id="ARBA00009374"/>
    </source>
</evidence>
<sequence>MENLNFISEVAEKKASKELLVPLKRSELFRILQRKISMSRAKRFGNKGSLDSDSVRSPTSPLDFRVLYNLSNPFSLKSGRPSSQNGNQTKWDCGKEGLGIVNSFGDETKATSEVIGSPKRKNIIFGSQVKTMVANSSKIYYDSDDCPIKSKSLNRNYITLDPQHQADKVNGFFGSVGRPLESEPSENIASFLLNSSGSSQSGSMYDTNLRFKSLDSVDKTLSSSLVLGRSFQVENSVGFKPSSLPVPIASTHQYASSISAREIELSEDYTCIISHGPKPKTTHIFGDCILECHTTELNNFDEAKLWIESPRVAKYQDRLANEHLDEALRLCYTCKKNLEGEEMYMCRGEKAFCSFDCHSEKIFAEEEIESTCDNSAVILEERKSELRISYKMRNALNHLSYKSLTIDV</sequence>
<dbReference type="PANTHER" id="PTHR46868:SF4">
    <property type="entry name" value="FLZ-TYPE DOMAIN-CONTAINING PROTEIN"/>
    <property type="match status" value="1"/>
</dbReference>
<evidence type="ECO:0000259" key="5">
    <source>
        <dbReference type="PROSITE" id="PS51795"/>
    </source>
</evidence>
<evidence type="ECO:0000313" key="6">
    <source>
        <dbReference type="EMBL" id="BBG99001.1"/>
    </source>
</evidence>
<keyword evidence="3" id="KW-0862">Zinc</keyword>
<keyword evidence="3" id="KW-0863">Zinc-finger</keyword>